<accession>A0A843UE23</accession>
<keyword evidence="1" id="KW-0472">Membrane</keyword>
<dbReference type="EMBL" id="NMUH01000503">
    <property type="protein sequence ID" value="MQL80356.1"/>
    <property type="molecule type" value="Genomic_DNA"/>
</dbReference>
<comment type="caution">
    <text evidence="2">The sequence shown here is derived from an EMBL/GenBank/DDBJ whole genome shotgun (WGS) entry which is preliminary data.</text>
</comment>
<feature type="transmembrane region" description="Helical" evidence="1">
    <location>
        <begin position="217"/>
        <end position="237"/>
    </location>
</feature>
<proteinExistence type="predicted"/>
<dbReference type="OrthoDB" id="10672561at2759"/>
<keyword evidence="1" id="KW-1133">Transmembrane helix</keyword>
<protein>
    <submittedName>
        <fullName evidence="2">Uncharacterized protein</fullName>
    </submittedName>
</protein>
<gene>
    <name evidence="2" type="ORF">Taro_012800</name>
</gene>
<feature type="non-terminal residue" evidence="2">
    <location>
        <position position="1"/>
    </location>
</feature>
<dbReference type="AlphaFoldDB" id="A0A843UE23"/>
<feature type="transmembrane region" description="Helical" evidence="1">
    <location>
        <begin position="302"/>
        <end position="322"/>
    </location>
</feature>
<feature type="transmembrane region" description="Helical" evidence="1">
    <location>
        <begin position="182"/>
        <end position="205"/>
    </location>
</feature>
<reference evidence="2" key="1">
    <citation type="submission" date="2017-07" db="EMBL/GenBank/DDBJ databases">
        <title>Taro Niue Genome Assembly and Annotation.</title>
        <authorList>
            <person name="Atibalentja N."/>
            <person name="Keating K."/>
            <person name="Fields C.J."/>
        </authorList>
    </citation>
    <scope>NUCLEOTIDE SEQUENCE</scope>
    <source>
        <strain evidence="2">Niue_2</strain>
        <tissue evidence="2">Leaf</tissue>
    </source>
</reference>
<evidence type="ECO:0000256" key="1">
    <source>
        <dbReference type="SAM" id="Phobius"/>
    </source>
</evidence>
<organism evidence="2 3">
    <name type="scientific">Colocasia esculenta</name>
    <name type="common">Wild taro</name>
    <name type="synonym">Arum esculentum</name>
    <dbReference type="NCBI Taxonomy" id="4460"/>
    <lineage>
        <taxon>Eukaryota</taxon>
        <taxon>Viridiplantae</taxon>
        <taxon>Streptophyta</taxon>
        <taxon>Embryophyta</taxon>
        <taxon>Tracheophyta</taxon>
        <taxon>Spermatophyta</taxon>
        <taxon>Magnoliopsida</taxon>
        <taxon>Liliopsida</taxon>
        <taxon>Araceae</taxon>
        <taxon>Aroideae</taxon>
        <taxon>Colocasieae</taxon>
        <taxon>Colocasia</taxon>
    </lineage>
</organism>
<name>A0A843UE23_COLES</name>
<dbReference type="Proteomes" id="UP000652761">
    <property type="component" value="Unassembled WGS sequence"/>
</dbReference>
<evidence type="ECO:0000313" key="3">
    <source>
        <dbReference type="Proteomes" id="UP000652761"/>
    </source>
</evidence>
<sequence>VGREGRRGGGGAVTGGGGGSAAVLLVAATSSPIAGIASPLHAVSRLPHCSAAIWCVKKVDHDPNANPHPMKRASLVPRCCFWLSCLFWGHSSYASVGPFSAPRMVDLVMEELREELIANEATSSIKPQQITYIIPGMKDLDHTEIIDFVQKAHDLMCKTHLFWSVRGLSFWKRTNWSRLRNLLRLYMAAGSHLKTIVLMFCFQRMKFILLSRRVKDFLLFTSLVLLLWFWSIHDAAWHHQHGRWQARIGRVAENKDLYLGTFTQLLHVRPESVLIESTGVIGQRIKKMPHRVPVLKRYPAKLFVTAFTCMFGLPHFLAIAAFT</sequence>
<keyword evidence="1" id="KW-0812">Transmembrane</keyword>
<evidence type="ECO:0000313" key="2">
    <source>
        <dbReference type="EMBL" id="MQL80356.1"/>
    </source>
</evidence>
<keyword evidence="3" id="KW-1185">Reference proteome</keyword>